<evidence type="ECO:0000313" key="1">
    <source>
        <dbReference type="EMBL" id="AXE19542.1"/>
    </source>
</evidence>
<dbReference type="Proteomes" id="UP000251993">
    <property type="component" value="Chromosome"/>
</dbReference>
<proteinExistence type="predicted"/>
<dbReference type="RefSeq" id="WP_114068311.1">
    <property type="nucleotide sequence ID" value="NZ_CP030850.1"/>
</dbReference>
<name>A0A344TLM1_9BACT</name>
<dbReference type="KEGG" id="run:DR864_18260"/>
<keyword evidence="2" id="KW-1185">Reference proteome</keyword>
<dbReference type="EMBL" id="CP030850">
    <property type="protein sequence ID" value="AXE19542.1"/>
    <property type="molecule type" value="Genomic_DNA"/>
</dbReference>
<dbReference type="Pfam" id="PF18928">
    <property type="entry name" value="DUF5677"/>
    <property type="match status" value="1"/>
</dbReference>
<organism evidence="1 2">
    <name type="scientific">Runella rosea</name>
    <dbReference type="NCBI Taxonomy" id="2259595"/>
    <lineage>
        <taxon>Bacteria</taxon>
        <taxon>Pseudomonadati</taxon>
        <taxon>Bacteroidota</taxon>
        <taxon>Cytophagia</taxon>
        <taxon>Cytophagales</taxon>
        <taxon>Spirosomataceae</taxon>
        <taxon>Runella</taxon>
    </lineage>
</organism>
<dbReference type="InterPro" id="IPR043733">
    <property type="entry name" value="DUF5677"/>
</dbReference>
<dbReference type="AlphaFoldDB" id="A0A344TLM1"/>
<evidence type="ECO:0000313" key="2">
    <source>
        <dbReference type="Proteomes" id="UP000251993"/>
    </source>
</evidence>
<gene>
    <name evidence="1" type="ORF">DR864_18260</name>
</gene>
<protein>
    <submittedName>
        <fullName evidence="1">Uncharacterized protein</fullName>
    </submittedName>
</protein>
<dbReference type="OrthoDB" id="956451at2"/>
<reference evidence="1 2" key="1">
    <citation type="submission" date="2018-07" db="EMBL/GenBank/DDBJ databases">
        <title>Genome sequencing of Runella.</title>
        <authorList>
            <person name="Baek M.-G."/>
            <person name="Yi H."/>
        </authorList>
    </citation>
    <scope>NUCLEOTIDE SEQUENCE [LARGE SCALE GENOMIC DNA]</scope>
    <source>
        <strain evidence="1 2">HYN0085</strain>
    </source>
</reference>
<sequence>MKVEPLETVLIRRTGTDESELLNFLADAIEQVINIGTHFIKWEADRGGASVEKTPLIMLYRHILEMGDAISILLRSSSVDPCKAMLRSILETSLQIEYLLKDPETRGFCYMVCHHNKMIKQLKRMVENSQEQKDYFNQLKNKSYTDISANDFSHPSAQNDVNRLVNLINSKDYKIYQIEYLKTSTQKNDNGKKNKNPEWYSLFGGPKSCIELAENLKRKDFYEFMYRPFSSTVHGSDLINSNLQLLSNGFAQASPIRNNDSASDFAEIAIQLLTENQRTILERFNEGIKQYHTHWYASFRKEYLEPLRKYNNSLNAPSTQ</sequence>
<accession>A0A344TLM1</accession>